<reference evidence="1 2" key="1">
    <citation type="journal article" date="2023" name="G3 (Bethesda)">
        <title>A chromosome-length genome assembly and annotation of blackberry (Rubus argutus, cv. 'Hillquist').</title>
        <authorList>
            <person name="Bruna T."/>
            <person name="Aryal R."/>
            <person name="Dudchenko O."/>
            <person name="Sargent D.J."/>
            <person name="Mead D."/>
            <person name="Buti M."/>
            <person name="Cavallini A."/>
            <person name="Hytonen T."/>
            <person name="Andres J."/>
            <person name="Pham M."/>
            <person name="Weisz D."/>
            <person name="Mascagni F."/>
            <person name="Usai G."/>
            <person name="Natali L."/>
            <person name="Bassil N."/>
            <person name="Fernandez G.E."/>
            <person name="Lomsadze A."/>
            <person name="Armour M."/>
            <person name="Olukolu B."/>
            <person name="Poorten T."/>
            <person name="Britton C."/>
            <person name="Davik J."/>
            <person name="Ashrafi H."/>
            <person name="Aiden E.L."/>
            <person name="Borodovsky M."/>
            <person name="Worthington M."/>
        </authorList>
    </citation>
    <scope>NUCLEOTIDE SEQUENCE [LARGE SCALE GENOMIC DNA]</scope>
    <source>
        <strain evidence="1">PI 553951</strain>
    </source>
</reference>
<dbReference type="AlphaFoldDB" id="A0AAW1XNF5"/>
<evidence type="ECO:0000313" key="2">
    <source>
        <dbReference type="Proteomes" id="UP001457282"/>
    </source>
</evidence>
<sequence>MTLNDHTVHGHDDGLDANRAWTRVTCKVLESSPFLTSFDPRHLSEKATFLAFNNETATVSLTVNGCDGRKRPAVVGRFRFNEKAGLSATRTRVVID</sequence>
<dbReference type="Proteomes" id="UP001457282">
    <property type="component" value="Unassembled WGS sequence"/>
</dbReference>
<keyword evidence="2" id="KW-1185">Reference proteome</keyword>
<comment type="caution">
    <text evidence="1">The sequence shown here is derived from an EMBL/GenBank/DDBJ whole genome shotgun (WGS) entry which is preliminary data.</text>
</comment>
<dbReference type="EMBL" id="JBEDUW010000003">
    <property type="protein sequence ID" value="KAK9937953.1"/>
    <property type="molecule type" value="Genomic_DNA"/>
</dbReference>
<gene>
    <name evidence="1" type="ORF">M0R45_014717</name>
</gene>
<proteinExistence type="predicted"/>
<organism evidence="1 2">
    <name type="scientific">Rubus argutus</name>
    <name type="common">Southern blackberry</name>
    <dbReference type="NCBI Taxonomy" id="59490"/>
    <lineage>
        <taxon>Eukaryota</taxon>
        <taxon>Viridiplantae</taxon>
        <taxon>Streptophyta</taxon>
        <taxon>Embryophyta</taxon>
        <taxon>Tracheophyta</taxon>
        <taxon>Spermatophyta</taxon>
        <taxon>Magnoliopsida</taxon>
        <taxon>eudicotyledons</taxon>
        <taxon>Gunneridae</taxon>
        <taxon>Pentapetalae</taxon>
        <taxon>rosids</taxon>
        <taxon>fabids</taxon>
        <taxon>Rosales</taxon>
        <taxon>Rosaceae</taxon>
        <taxon>Rosoideae</taxon>
        <taxon>Rosoideae incertae sedis</taxon>
        <taxon>Rubus</taxon>
    </lineage>
</organism>
<protein>
    <submittedName>
        <fullName evidence="1">Uncharacterized protein</fullName>
    </submittedName>
</protein>
<name>A0AAW1XNF5_RUBAR</name>
<accession>A0AAW1XNF5</accession>
<evidence type="ECO:0000313" key="1">
    <source>
        <dbReference type="EMBL" id="KAK9937953.1"/>
    </source>
</evidence>